<protein>
    <submittedName>
        <fullName evidence="1">Uncharacterized protein</fullName>
    </submittedName>
</protein>
<comment type="caution">
    <text evidence="1">The sequence shown here is derived from an EMBL/GenBank/DDBJ whole genome shotgun (WGS) entry which is preliminary data.</text>
</comment>
<keyword evidence="2" id="KW-1185">Reference proteome</keyword>
<proteinExistence type="predicted"/>
<evidence type="ECO:0000313" key="2">
    <source>
        <dbReference type="Proteomes" id="UP001341840"/>
    </source>
</evidence>
<organism evidence="1 2">
    <name type="scientific">Stylosanthes scabra</name>
    <dbReference type="NCBI Taxonomy" id="79078"/>
    <lineage>
        <taxon>Eukaryota</taxon>
        <taxon>Viridiplantae</taxon>
        <taxon>Streptophyta</taxon>
        <taxon>Embryophyta</taxon>
        <taxon>Tracheophyta</taxon>
        <taxon>Spermatophyta</taxon>
        <taxon>Magnoliopsida</taxon>
        <taxon>eudicotyledons</taxon>
        <taxon>Gunneridae</taxon>
        <taxon>Pentapetalae</taxon>
        <taxon>rosids</taxon>
        <taxon>fabids</taxon>
        <taxon>Fabales</taxon>
        <taxon>Fabaceae</taxon>
        <taxon>Papilionoideae</taxon>
        <taxon>50 kb inversion clade</taxon>
        <taxon>dalbergioids sensu lato</taxon>
        <taxon>Dalbergieae</taxon>
        <taxon>Pterocarpus clade</taxon>
        <taxon>Stylosanthes</taxon>
    </lineage>
</organism>
<dbReference type="EMBL" id="JASCZI010061897">
    <property type="protein sequence ID" value="MED6139722.1"/>
    <property type="molecule type" value="Genomic_DNA"/>
</dbReference>
<gene>
    <name evidence="1" type="ORF">PIB30_086460</name>
</gene>
<sequence>MTGIMDFSLAFHASDTVISDFIFMGFHLNNLSRSISPQSRKIPRPLRVPASSSCRFATLLFVVAQYTLQTVAILNVFIPEIDPDLR</sequence>
<reference evidence="1 2" key="1">
    <citation type="journal article" date="2023" name="Plants (Basel)">
        <title>Bridging the Gap: Combining Genomics and Transcriptomics Approaches to Understand Stylosanthes scabra, an Orphan Legume from the Brazilian Caatinga.</title>
        <authorList>
            <person name="Ferreira-Neto J.R.C."/>
            <person name="da Silva M.D."/>
            <person name="Binneck E."/>
            <person name="de Melo N.F."/>
            <person name="da Silva R.H."/>
            <person name="de Melo A.L.T.M."/>
            <person name="Pandolfi V."/>
            <person name="Bustamante F.O."/>
            <person name="Brasileiro-Vidal A.C."/>
            <person name="Benko-Iseppon A.M."/>
        </authorList>
    </citation>
    <scope>NUCLEOTIDE SEQUENCE [LARGE SCALE GENOMIC DNA]</scope>
    <source>
        <tissue evidence="1">Leaves</tissue>
    </source>
</reference>
<name>A0ABU6STQ5_9FABA</name>
<accession>A0ABU6STQ5</accession>
<evidence type="ECO:0000313" key="1">
    <source>
        <dbReference type="EMBL" id="MED6139722.1"/>
    </source>
</evidence>
<dbReference type="Proteomes" id="UP001341840">
    <property type="component" value="Unassembled WGS sequence"/>
</dbReference>